<dbReference type="PANTHER" id="PTHR30086">
    <property type="entry name" value="ARGININE EXPORTER PROTEIN ARGO"/>
    <property type="match status" value="1"/>
</dbReference>
<feature type="transmembrane region" description="Helical" evidence="6">
    <location>
        <begin position="110"/>
        <end position="138"/>
    </location>
</feature>
<dbReference type="Pfam" id="PF01810">
    <property type="entry name" value="LysE"/>
    <property type="match status" value="1"/>
</dbReference>
<keyword evidence="2" id="KW-1003">Cell membrane</keyword>
<feature type="transmembrane region" description="Helical" evidence="6">
    <location>
        <begin position="71"/>
        <end position="90"/>
    </location>
</feature>
<evidence type="ECO:0000256" key="1">
    <source>
        <dbReference type="ARBA" id="ARBA00004651"/>
    </source>
</evidence>
<evidence type="ECO:0000256" key="3">
    <source>
        <dbReference type="ARBA" id="ARBA00022692"/>
    </source>
</evidence>
<evidence type="ECO:0000313" key="8">
    <source>
        <dbReference type="Proteomes" id="UP000283433"/>
    </source>
</evidence>
<reference evidence="7 8" key="1">
    <citation type="submission" date="2016-07" db="EMBL/GenBank/DDBJ databases">
        <title>Genome of Pelobium manganitolerans.</title>
        <authorList>
            <person name="Wu S."/>
            <person name="Wang G."/>
        </authorList>
    </citation>
    <scope>NUCLEOTIDE SEQUENCE [LARGE SCALE GENOMIC DNA]</scope>
    <source>
        <strain evidence="7 8">YS-25</strain>
    </source>
</reference>
<sequence>MLELIISGIGLGIVLSFLTGPVFFALIKTSIEKGFYAGVALATGVVISDFIYMTITLFGTSLLSFESKYRMPIGVVGSVILLSIGLYYLLKKVEITYVEESSRIKHAGYFFKGFFMCIFNPFILLYWVSVASGVYSIYGELSSAQIIPFFGSILLTLFGMDTLKAYFAYKLRYRIKPKNIQNLNRVAGALIIVFALKLIYNLVAGQSLI</sequence>
<feature type="transmembrane region" description="Helical" evidence="6">
    <location>
        <begin position="144"/>
        <end position="163"/>
    </location>
</feature>
<comment type="caution">
    <text evidence="7">The sequence shown here is derived from an EMBL/GenBank/DDBJ whole genome shotgun (WGS) entry which is preliminary data.</text>
</comment>
<dbReference type="AlphaFoldDB" id="A0A419S4J6"/>
<evidence type="ECO:0000313" key="7">
    <source>
        <dbReference type="EMBL" id="RKD15028.1"/>
    </source>
</evidence>
<feature type="transmembrane region" description="Helical" evidence="6">
    <location>
        <begin position="6"/>
        <end position="27"/>
    </location>
</feature>
<name>A0A419S4J6_9SPHI</name>
<evidence type="ECO:0000256" key="4">
    <source>
        <dbReference type="ARBA" id="ARBA00022989"/>
    </source>
</evidence>
<keyword evidence="8" id="KW-1185">Reference proteome</keyword>
<evidence type="ECO:0000256" key="6">
    <source>
        <dbReference type="SAM" id="Phobius"/>
    </source>
</evidence>
<dbReference type="PANTHER" id="PTHR30086:SF20">
    <property type="entry name" value="ARGININE EXPORTER PROTEIN ARGO-RELATED"/>
    <property type="match status" value="1"/>
</dbReference>
<dbReference type="RefSeq" id="WP_120181892.1">
    <property type="nucleotide sequence ID" value="NZ_MBTA01000025.1"/>
</dbReference>
<comment type="subcellular location">
    <subcellularLocation>
        <location evidence="1">Cell membrane</location>
        <topology evidence="1">Multi-pass membrane protein</topology>
    </subcellularLocation>
</comment>
<dbReference type="InterPro" id="IPR001123">
    <property type="entry name" value="LeuE-type"/>
</dbReference>
<dbReference type="Proteomes" id="UP000283433">
    <property type="component" value="Unassembled WGS sequence"/>
</dbReference>
<organism evidence="7 8">
    <name type="scientific">Pelobium manganitolerans</name>
    <dbReference type="NCBI Taxonomy" id="1842495"/>
    <lineage>
        <taxon>Bacteria</taxon>
        <taxon>Pseudomonadati</taxon>
        <taxon>Bacteroidota</taxon>
        <taxon>Sphingobacteriia</taxon>
        <taxon>Sphingobacteriales</taxon>
        <taxon>Sphingobacteriaceae</taxon>
        <taxon>Pelobium</taxon>
    </lineage>
</organism>
<accession>A0A419S4J6</accession>
<feature type="transmembrane region" description="Helical" evidence="6">
    <location>
        <begin position="183"/>
        <end position="203"/>
    </location>
</feature>
<gene>
    <name evidence="7" type="ORF">BCY91_05720</name>
</gene>
<keyword evidence="3 6" id="KW-0812">Transmembrane</keyword>
<dbReference type="GO" id="GO:0015171">
    <property type="term" value="F:amino acid transmembrane transporter activity"/>
    <property type="evidence" value="ECO:0007669"/>
    <property type="project" value="TreeGrafter"/>
</dbReference>
<proteinExistence type="predicted"/>
<dbReference type="EMBL" id="MBTA01000025">
    <property type="protein sequence ID" value="RKD15028.1"/>
    <property type="molecule type" value="Genomic_DNA"/>
</dbReference>
<dbReference type="GO" id="GO:0005886">
    <property type="term" value="C:plasma membrane"/>
    <property type="evidence" value="ECO:0007669"/>
    <property type="project" value="UniProtKB-SubCell"/>
</dbReference>
<protein>
    <submittedName>
        <fullName evidence="7">Lysine transporter LysE</fullName>
    </submittedName>
</protein>
<dbReference type="OrthoDB" id="679767at2"/>
<feature type="transmembrane region" description="Helical" evidence="6">
    <location>
        <begin position="34"/>
        <end position="59"/>
    </location>
</feature>
<evidence type="ECO:0000256" key="2">
    <source>
        <dbReference type="ARBA" id="ARBA00022475"/>
    </source>
</evidence>
<keyword evidence="5 6" id="KW-0472">Membrane</keyword>
<keyword evidence="4 6" id="KW-1133">Transmembrane helix</keyword>
<evidence type="ECO:0000256" key="5">
    <source>
        <dbReference type="ARBA" id="ARBA00023136"/>
    </source>
</evidence>